<dbReference type="AlphaFoldDB" id="A0A4Y2JQ65"/>
<keyword evidence="3" id="KW-1185">Reference proteome</keyword>
<evidence type="ECO:0000313" key="3">
    <source>
        <dbReference type="Proteomes" id="UP000499080"/>
    </source>
</evidence>
<evidence type="ECO:0000256" key="1">
    <source>
        <dbReference type="SAM" id="MobiDB-lite"/>
    </source>
</evidence>
<organism evidence="2 3">
    <name type="scientific">Araneus ventricosus</name>
    <name type="common">Orbweaver spider</name>
    <name type="synonym">Epeira ventricosa</name>
    <dbReference type="NCBI Taxonomy" id="182803"/>
    <lineage>
        <taxon>Eukaryota</taxon>
        <taxon>Metazoa</taxon>
        <taxon>Ecdysozoa</taxon>
        <taxon>Arthropoda</taxon>
        <taxon>Chelicerata</taxon>
        <taxon>Arachnida</taxon>
        <taxon>Araneae</taxon>
        <taxon>Araneomorphae</taxon>
        <taxon>Entelegynae</taxon>
        <taxon>Araneoidea</taxon>
        <taxon>Araneidae</taxon>
        <taxon>Araneus</taxon>
    </lineage>
</organism>
<gene>
    <name evidence="2" type="ORF">AVEN_140906_1</name>
</gene>
<feature type="region of interest" description="Disordered" evidence="1">
    <location>
        <begin position="1"/>
        <end position="43"/>
    </location>
</feature>
<sequence length="74" mass="8379">MRPWEDGAGLSHKSESSFESGRRNRRNSPRGSEEHGASVNDPPKWMMIPRLMVWSAATPFAWSGLTVNARLRQI</sequence>
<name>A0A4Y2JQ65_ARAVE</name>
<reference evidence="2 3" key="1">
    <citation type="journal article" date="2019" name="Sci. Rep.">
        <title>Orb-weaving spider Araneus ventricosus genome elucidates the spidroin gene catalogue.</title>
        <authorList>
            <person name="Kono N."/>
            <person name="Nakamura H."/>
            <person name="Ohtoshi R."/>
            <person name="Moran D.A.P."/>
            <person name="Shinohara A."/>
            <person name="Yoshida Y."/>
            <person name="Fujiwara M."/>
            <person name="Mori M."/>
            <person name="Tomita M."/>
            <person name="Arakawa K."/>
        </authorList>
    </citation>
    <scope>NUCLEOTIDE SEQUENCE [LARGE SCALE GENOMIC DNA]</scope>
</reference>
<evidence type="ECO:0000313" key="2">
    <source>
        <dbReference type="EMBL" id="GBM91482.1"/>
    </source>
</evidence>
<protein>
    <submittedName>
        <fullName evidence="2">Uncharacterized protein</fullName>
    </submittedName>
</protein>
<feature type="compositionally biased region" description="Basic and acidic residues" evidence="1">
    <location>
        <begin position="12"/>
        <end position="22"/>
    </location>
</feature>
<dbReference type="Proteomes" id="UP000499080">
    <property type="component" value="Unassembled WGS sequence"/>
</dbReference>
<comment type="caution">
    <text evidence="2">The sequence shown here is derived from an EMBL/GenBank/DDBJ whole genome shotgun (WGS) entry which is preliminary data.</text>
</comment>
<accession>A0A4Y2JQ65</accession>
<dbReference type="EMBL" id="BGPR01003709">
    <property type="protein sequence ID" value="GBM91482.1"/>
    <property type="molecule type" value="Genomic_DNA"/>
</dbReference>
<proteinExistence type="predicted"/>